<reference evidence="5 6" key="1">
    <citation type="submission" date="2017-12" db="EMBL/GenBank/DDBJ databases">
        <title>Chromulinavorax destructans is a abundant pathogen of dominant heterotrophic picoflagllates.</title>
        <authorList>
            <person name="Deeg C.M."/>
            <person name="Zimmer M."/>
            <person name="Suttle C.A."/>
        </authorList>
    </citation>
    <scope>NUCLEOTIDE SEQUENCE [LARGE SCALE GENOMIC DNA]</scope>
    <source>
        <strain evidence="5 6">SeV1</strain>
    </source>
</reference>
<dbReference type="GO" id="GO:0003677">
    <property type="term" value="F:DNA binding"/>
    <property type="evidence" value="ECO:0007669"/>
    <property type="project" value="UniProtKB-KW"/>
</dbReference>
<dbReference type="PANTHER" id="PTHR40661:SF3">
    <property type="entry name" value="FELS-1 PROPHAGE TRANSCRIPTIONAL REGULATOR"/>
    <property type="match status" value="1"/>
</dbReference>
<dbReference type="PROSITE" id="PS50943">
    <property type="entry name" value="HTH_CROC1"/>
    <property type="match status" value="1"/>
</dbReference>
<dbReference type="RefSeq" id="WP_115585659.1">
    <property type="nucleotide sequence ID" value="NZ_CP025544.1"/>
</dbReference>
<evidence type="ECO:0000256" key="2">
    <source>
        <dbReference type="ARBA" id="ARBA00023125"/>
    </source>
</evidence>
<protein>
    <recommendedName>
        <fullName evidence="4">HTH cro/C1-type domain-containing protein</fullName>
    </recommendedName>
</protein>
<evidence type="ECO:0000313" key="6">
    <source>
        <dbReference type="Proteomes" id="UP000254834"/>
    </source>
</evidence>
<sequence>MSFSTSTELRVKELLREKGWTTKVLAEKTGMSESYLTHIKNGTRRWNEDSLRKLANAFELSPLELFAQRRKRTDNIDNNVSLPETSDVSLKIQVVPVVGDVPSNPSPYNNQLMQITTGFKEVFVPVLNTSDNAMFALSIDNNNLFPTFTKGDFLIISPEVWTRSGDIGAVEFGNDIPVKAIMRVTYTDDFIVLESVNHKEAPVALVRGKDHFRIIGRVVQRIQRLA</sequence>
<dbReference type="EMBL" id="CP025544">
    <property type="protein sequence ID" value="AXK60644.1"/>
    <property type="molecule type" value="Genomic_DNA"/>
</dbReference>
<gene>
    <name evidence="5" type="ORF">C0J27_02705</name>
</gene>
<dbReference type="InterPro" id="IPR001387">
    <property type="entry name" value="Cro/C1-type_HTH"/>
</dbReference>
<proteinExistence type="predicted"/>
<keyword evidence="3" id="KW-0804">Transcription</keyword>
<dbReference type="Gene3D" id="2.10.109.10">
    <property type="entry name" value="Umud Fragment, subunit A"/>
    <property type="match status" value="1"/>
</dbReference>
<dbReference type="Gene3D" id="1.10.260.40">
    <property type="entry name" value="lambda repressor-like DNA-binding domains"/>
    <property type="match status" value="1"/>
</dbReference>
<name>A0A345ZBH7_9BACT</name>
<keyword evidence="1" id="KW-0805">Transcription regulation</keyword>
<organism evidence="5 6">
    <name type="scientific">Candidatus Chromulinivorax destructor</name>
    <dbReference type="NCBI Taxonomy" id="2066483"/>
    <lineage>
        <taxon>Bacteria</taxon>
        <taxon>Candidatus Babelota</taxon>
        <taxon>Candidatus Babeliae</taxon>
        <taxon>Candidatus Babeliales</taxon>
        <taxon>Candidatus Chromulinivoraceae</taxon>
        <taxon>Candidatus Chromulinivorax</taxon>
    </lineage>
</organism>
<feature type="domain" description="HTH cro/C1-type" evidence="4">
    <location>
        <begin position="11"/>
        <end position="65"/>
    </location>
</feature>
<accession>A0A345ZBH7</accession>
<dbReference type="InterPro" id="IPR015927">
    <property type="entry name" value="Peptidase_S24_S26A/B/C"/>
</dbReference>
<dbReference type="Pfam" id="PF00717">
    <property type="entry name" value="Peptidase_S24"/>
    <property type="match status" value="1"/>
</dbReference>
<dbReference type="KEGG" id="cdes:C0J27_02705"/>
<dbReference type="SUPFAM" id="SSF47413">
    <property type="entry name" value="lambda repressor-like DNA-binding domains"/>
    <property type="match status" value="1"/>
</dbReference>
<dbReference type="InterPro" id="IPR039418">
    <property type="entry name" value="LexA-like"/>
</dbReference>
<dbReference type="Pfam" id="PF01381">
    <property type="entry name" value="HTH_3"/>
    <property type="match status" value="1"/>
</dbReference>
<dbReference type="PANTHER" id="PTHR40661">
    <property type="match status" value="1"/>
</dbReference>
<evidence type="ECO:0000313" key="5">
    <source>
        <dbReference type="EMBL" id="AXK60644.1"/>
    </source>
</evidence>
<dbReference type="OrthoDB" id="9814751at2"/>
<dbReference type="AlphaFoldDB" id="A0A345ZBH7"/>
<evidence type="ECO:0000259" key="4">
    <source>
        <dbReference type="PROSITE" id="PS50943"/>
    </source>
</evidence>
<dbReference type="InterPro" id="IPR036286">
    <property type="entry name" value="LexA/Signal_pep-like_sf"/>
</dbReference>
<dbReference type="SUPFAM" id="SSF51306">
    <property type="entry name" value="LexA/Signal peptidase"/>
    <property type="match status" value="1"/>
</dbReference>
<evidence type="ECO:0000256" key="3">
    <source>
        <dbReference type="ARBA" id="ARBA00023163"/>
    </source>
</evidence>
<evidence type="ECO:0000256" key="1">
    <source>
        <dbReference type="ARBA" id="ARBA00023015"/>
    </source>
</evidence>
<keyword evidence="2" id="KW-0238">DNA-binding</keyword>
<dbReference type="Proteomes" id="UP000254834">
    <property type="component" value="Chromosome"/>
</dbReference>
<keyword evidence="6" id="KW-1185">Reference proteome</keyword>
<dbReference type="CDD" id="cd06529">
    <property type="entry name" value="S24_LexA-like"/>
    <property type="match status" value="1"/>
</dbReference>
<dbReference type="SMART" id="SM00530">
    <property type="entry name" value="HTH_XRE"/>
    <property type="match status" value="1"/>
</dbReference>
<dbReference type="CDD" id="cd00093">
    <property type="entry name" value="HTH_XRE"/>
    <property type="match status" value="1"/>
</dbReference>
<dbReference type="InterPro" id="IPR010982">
    <property type="entry name" value="Lambda_DNA-bd_dom_sf"/>
</dbReference>